<dbReference type="Proteomes" id="UP000004169">
    <property type="component" value="Unassembled WGS sequence"/>
</dbReference>
<keyword evidence="6 8" id="KW-1133">Transmembrane helix</keyword>
<feature type="transmembrane region" description="Helical" evidence="8">
    <location>
        <begin position="115"/>
        <end position="139"/>
    </location>
</feature>
<dbReference type="GO" id="GO:0022857">
    <property type="term" value="F:transmembrane transporter activity"/>
    <property type="evidence" value="ECO:0007669"/>
    <property type="project" value="InterPro"/>
</dbReference>
<protein>
    <submittedName>
        <fullName evidence="10">Inner membrane transport protein ynfM</fullName>
    </submittedName>
</protein>
<feature type="domain" description="Major facilitator superfamily (MFS) profile" evidence="9">
    <location>
        <begin position="77"/>
        <end position="461"/>
    </location>
</feature>
<dbReference type="InterPro" id="IPR036259">
    <property type="entry name" value="MFS_trans_sf"/>
</dbReference>
<feature type="transmembrane region" description="Helical" evidence="8">
    <location>
        <begin position="320"/>
        <end position="343"/>
    </location>
</feature>
<dbReference type="STRING" id="1150626.PHAMO_190010"/>
<feature type="transmembrane region" description="Helical" evidence="8">
    <location>
        <begin position="233"/>
        <end position="255"/>
    </location>
</feature>
<name>H8FPB3_MAGML</name>
<evidence type="ECO:0000256" key="4">
    <source>
        <dbReference type="ARBA" id="ARBA00022475"/>
    </source>
</evidence>
<dbReference type="InterPro" id="IPR011701">
    <property type="entry name" value="MFS"/>
</dbReference>
<accession>H8FPB3</accession>
<comment type="subcellular location">
    <subcellularLocation>
        <location evidence="1">Cell membrane</location>
        <topology evidence="1">Multi-pass membrane protein</topology>
    </subcellularLocation>
</comment>
<evidence type="ECO:0000313" key="10">
    <source>
        <dbReference type="EMBL" id="CCG40201.1"/>
    </source>
</evidence>
<keyword evidence="7 8" id="KW-0472">Membrane</keyword>
<feature type="transmembrane region" description="Helical" evidence="8">
    <location>
        <begin position="206"/>
        <end position="227"/>
    </location>
</feature>
<dbReference type="InterPro" id="IPR005829">
    <property type="entry name" value="Sugar_transporter_CS"/>
</dbReference>
<feature type="transmembrane region" description="Helical" evidence="8">
    <location>
        <begin position="409"/>
        <end position="431"/>
    </location>
</feature>
<comment type="similarity">
    <text evidence="2">Belongs to the major facilitator superfamily.</text>
</comment>
<dbReference type="GO" id="GO:0005886">
    <property type="term" value="C:plasma membrane"/>
    <property type="evidence" value="ECO:0007669"/>
    <property type="project" value="UniProtKB-SubCell"/>
</dbReference>
<feature type="transmembrane region" description="Helical" evidence="8">
    <location>
        <begin position="437"/>
        <end position="456"/>
    </location>
</feature>
<feature type="transmembrane region" description="Helical" evidence="8">
    <location>
        <begin position="350"/>
        <end position="368"/>
    </location>
</feature>
<sequence>MRYSRANVKHLRRHAIYPTLVIRQGRVVGTWKVSRARVRWNARERPSVMTQPPAPVLPAADGVSPPSPRGIPLGSPDYRRVTLALFLAGFATFSLLYCVQPLLPDFTAEFGVSPAHSSLALSLSTSLLAVAILCAAALSEGLGRRGLMFGSLVAASALNIAAALVPDWTLLLVMRALEGLALGGVPAVAMAYLAEEIEPRGLGRAMGLYIAGTALGGMLGRVITGHLVEAFSWRIALCGIGVAGLIAAIGFLLLLPRSRNFSPRPGFDVQYHLSAWRRHLAVPSMRWLFAMSFLSMGCFVAVFNYIGFRLTAPPYGLGQAALGMLFFVYIFGIVSSSAAGGLTERFGRRAVLPVGVLVTAVGVGLTLPDGMETMVAGLILLTVGFFFTHAVASGWVGRIAVGAKGHASSLYLLAYYVGSSIVGSAGGWFWAEGGWSAVAWFLLTLHGVALVAALRLRALSRV</sequence>
<evidence type="ECO:0000256" key="7">
    <source>
        <dbReference type="ARBA" id="ARBA00023136"/>
    </source>
</evidence>
<dbReference type="EMBL" id="CAHP01000011">
    <property type="protein sequence ID" value="CCG40201.1"/>
    <property type="molecule type" value="Genomic_DNA"/>
</dbReference>
<dbReference type="eggNOG" id="COG2814">
    <property type="taxonomic scope" value="Bacteria"/>
</dbReference>
<evidence type="ECO:0000259" key="9">
    <source>
        <dbReference type="PROSITE" id="PS50850"/>
    </source>
</evidence>
<evidence type="ECO:0000256" key="1">
    <source>
        <dbReference type="ARBA" id="ARBA00004651"/>
    </source>
</evidence>
<dbReference type="AlphaFoldDB" id="H8FPB3"/>
<evidence type="ECO:0000256" key="3">
    <source>
        <dbReference type="ARBA" id="ARBA00022448"/>
    </source>
</evidence>
<dbReference type="Pfam" id="PF07690">
    <property type="entry name" value="MFS_1"/>
    <property type="match status" value="1"/>
</dbReference>
<feature type="transmembrane region" description="Helical" evidence="8">
    <location>
        <begin position="287"/>
        <end position="308"/>
    </location>
</feature>
<dbReference type="CDD" id="cd17324">
    <property type="entry name" value="MFS_NepI_like"/>
    <property type="match status" value="1"/>
</dbReference>
<evidence type="ECO:0000256" key="5">
    <source>
        <dbReference type="ARBA" id="ARBA00022692"/>
    </source>
</evidence>
<dbReference type="PROSITE" id="PS00216">
    <property type="entry name" value="SUGAR_TRANSPORT_1"/>
    <property type="match status" value="1"/>
</dbReference>
<evidence type="ECO:0000256" key="8">
    <source>
        <dbReference type="SAM" id="Phobius"/>
    </source>
</evidence>
<evidence type="ECO:0000256" key="2">
    <source>
        <dbReference type="ARBA" id="ARBA00008335"/>
    </source>
</evidence>
<feature type="transmembrane region" description="Helical" evidence="8">
    <location>
        <begin position="146"/>
        <end position="166"/>
    </location>
</feature>
<feature type="transmembrane region" description="Helical" evidence="8">
    <location>
        <begin position="374"/>
        <end position="397"/>
    </location>
</feature>
<evidence type="ECO:0000313" key="11">
    <source>
        <dbReference type="Proteomes" id="UP000004169"/>
    </source>
</evidence>
<comment type="caution">
    <text evidence="10">The sequence shown here is derived from an EMBL/GenBank/DDBJ whole genome shotgun (WGS) entry which is preliminary data.</text>
</comment>
<dbReference type="PROSITE" id="PS50850">
    <property type="entry name" value="MFS"/>
    <property type="match status" value="1"/>
</dbReference>
<keyword evidence="3" id="KW-0813">Transport</keyword>
<evidence type="ECO:0000256" key="6">
    <source>
        <dbReference type="ARBA" id="ARBA00022989"/>
    </source>
</evidence>
<dbReference type="SUPFAM" id="SSF103473">
    <property type="entry name" value="MFS general substrate transporter"/>
    <property type="match status" value="1"/>
</dbReference>
<keyword evidence="4" id="KW-1003">Cell membrane</keyword>
<proteinExistence type="inferred from homology"/>
<dbReference type="InterPro" id="IPR020846">
    <property type="entry name" value="MFS_dom"/>
</dbReference>
<organism evidence="10 11">
    <name type="scientific">Magnetospirillum molischianum DSM 120</name>
    <dbReference type="NCBI Taxonomy" id="1150626"/>
    <lineage>
        <taxon>Bacteria</taxon>
        <taxon>Pseudomonadati</taxon>
        <taxon>Pseudomonadota</taxon>
        <taxon>Alphaproteobacteria</taxon>
        <taxon>Rhodospirillales</taxon>
        <taxon>Rhodospirillaceae</taxon>
        <taxon>Magnetospirillum</taxon>
    </lineage>
</organism>
<reference evidence="10 11" key="1">
    <citation type="journal article" date="2012" name="J. Bacteriol.">
        <title>Draft Genome Sequence of the Purple Photosynthetic Bacterium Phaeospirillum molischianum DSM120, a Particularly Versatile Bacterium.</title>
        <authorList>
            <person name="Duquesne K."/>
            <person name="Prima V."/>
            <person name="Ji B."/>
            <person name="Rouy Z."/>
            <person name="Medigue C."/>
            <person name="Talla E."/>
            <person name="Sturgis J.N."/>
        </authorList>
    </citation>
    <scope>NUCLEOTIDE SEQUENCE [LARGE SCALE GENOMIC DNA]</scope>
    <source>
        <strain evidence="11">DSM120</strain>
    </source>
</reference>
<gene>
    <name evidence="10" type="primary">ynfM</name>
    <name evidence="10" type="ORF">PHAMO_190010</name>
</gene>
<keyword evidence="11" id="KW-1185">Reference proteome</keyword>
<dbReference type="PANTHER" id="PTHR43271:SF1">
    <property type="entry name" value="INNER MEMBRANE TRANSPORT PROTEIN YNFM"/>
    <property type="match status" value="1"/>
</dbReference>
<dbReference type="PANTHER" id="PTHR43271">
    <property type="entry name" value="BLL2771 PROTEIN"/>
    <property type="match status" value="1"/>
</dbReference>
<dbReference type="Gene3D" id="1.20.1250.20">
    <property type="entry name" value="MFS general substrate transporter like domains"/>
    <property type="match status" value="1"/>
</dbReference>
<feature type="transmembrane region" description="Helical" evidence="8">
    <location>
        <begin position="172"/>
        <end position="194"/>
    </location>
</feature>
<feature type="transmembrane region" description="Helical" evidence="8">
    <location>
        <begin position="81"/>
        <end position="103"/>
    </location>
</feature>
<keyword evidence="5 8" id="KW-0812">Transmembrane</keyword>